<sequence>MATSQPQLTAAILIVSETASKDPSTDKCIPALSQVFTDLGSSNWTISTTTIIPDSIPAIQDAVLKSCNEGINLIITSGGTGFAVKDVTPEAVGPLIEKQAPGLVHGMLASSLQVTPFAVMSRPVAGVRGQSLIITLPGSPKGAKENLEAVFKLLSHACLQASGGDSRQMHQGGVKKLEKEAGVGGGEKVGGHSHGHGHGHHHGHGHGHGHGCGRDHGHGGHHGPKAHTAPEDRPQQSNDPSQGPSRRYRHSPYPMLSVKDALQQIDLHTPSPTTITLPVNESLVGHVLAQDVTAPESVPAFRASIVDGYAVIAGPDAPSTKGTFPVAMISHAQAGEHQELQPGQIARITTGAPLPPGATSVVMVEDTVLVSKTDDGTEEKEVEILTSEIEVGENVREVGSDVQSGDVIMQKGEGISAIGGEFGLLASVGVKQVSVYKKPVVGVLSTGDEIVNHDRQGELKRGEVRDTNRPTLLTAIRGSGFEAVDLGIVSDKPGALEQTLRDATRKADVIITSGGVSMGELDLLKPTLERQLGGSIHFGRVAMKPGKPTTFATIPVKSNDGSRVDKVVFSLPGNPASCVVTYHLFVLPALHKMAGVEPKGCARVKVLLDGDIKLDKQRDEFHRAVVKAGGDGLLHAVSTGGQRSSRIGSFKGANALLCLPAGEGVIKKGEMVDALLMGKLIGDV</sequence>
<proteinExistence type="inferred from homology"/>
<dbReference type="InterPro" id="IPR001453">
    <property type="entry name" value="MoaB/Mog_dom"/>
</dbReference>
<feature type="compositionally biased region" description="Polar residues" evidence="6">
    <location>
        <begin position="235"/>
        <end position="244"/>
    </location>
</feature>
<dbReference type="SUPFAM" id="SSF53218">
    <property type="entry name" value="Molybdenum cofactor biosynthesis proteins"/>
    <property type="match status" value="2"/>
</dbReference>
<dbReference type="PANTHER" id="PTHR10192">
    <property type="entry name" value="MOLYBDOPTERIN BIOSYNTHESIS PROTEIN"/>
    <property type="match status" value="1"/>
</dbReference>
<comment type="caution">
    <text evidence="8">The sequence shown here is derived from an EMBL/GenBank/DDBJ whole genome shotgun (WGS) entry which is preliminary data.</text>
</comment>
<dbReference type="AlphaFoldDB" id="A0A9P8EGV1"/>
<dbReference type="Pfam" id="PF03454">
    <property type="entry name" value="MoeA_C"/>
    <property type="match status" value="1"/>
</dbReference>
<evidence type="ECO:0000313" key="8">
    <source>
        <dbReference type="EMBL" id="KAG9689275.1"/>
    </source>
</evidence>
<evidence type="ECO:0000256" key="1">
    <source>
        <dbReference type="ARBA" id="ARBA00005046"/>
    </source>
</evidence>
<comment type="catalytic activity">
    <reaction evidence="5">
        <text>molybdopterin + ATP + H(+) = adenylyl-molybdopterin + diphosphate</text>
        <dbReference type="Rhea" id="RHEA:31331"/>
        <dbReference type="ChEBI" id="CHEBI:15378"/>
        <dbReference type="ChEBI" id="CHEBI:30616"/>
        <dbReference type="ChEBI" id="CHEBI:33019"/>
        <dbReference type="ChEBI" id="CHEBI:58698"/>
        <dbReference type="ChEBI" id="CHEBI:62727"/>
    </reaction>
</comment>
<dbReference type="NCBIfam" id="TIGR00177">
    <property type="entry name" value="molyb_syn"/>
    <property type="match status" value="2"/>
</dbReference>
<dbReference type="EMBL" id="JAHFXF010000362">
    <property type="protein sequence ID" value="KAG9689275.1"/>
    <property type="molecule type" value="Genomic_DNA"/>
</dbReference>
<dbReference type="PROSITE" id="PS01079">
    <property type="entry name" value="MOCF_BIOSYNTHESIS_2"/>
    <property type="match status" value="1"/>
</dbReference>
<dbReference type="Gene3D" id="2.40.340.10">
    <property type="entry name" value="MoeA, C-terminal, domain IV"/>
    <property type="match status" value="1"/>
</dbReference>
<evidence type="ECO:0000313" key="9">
    <source>
        <dbReference type="Proteomes" id="UP000779574"/>
    </source>
</evidence>
<evidence type="ECO:0000256" key="5">
    <source>
        <dbReference type="RuleBase" id="RU365090"/>
    </source>
</evidence>
<name>A0A9P8EGV1_AURME</name>
<keyword evidence="5" id="KW-0500">Molybdenum</keyword>
<evidence type="ECO:0000256" key="3">
    <source>
        <dbReference type="ARBA" id="ARBA00008339"/>
    </source>
</evidence>
<reference evidence="8" key="2">
    <citation type="submission" date="2021-08" db="EMBL/GenBank/DDBJ databases">
        <authorList>
            <person name="Gostincar C."/>
            <person name="Sun X."/>
            <person name="Song Z."/>
            <person name="Gunde-Cimerman N."/>
        </authorList>
    </citation>
    <scope>NUCLEOTIDE SEQUENCE</scope>
    <source>
        <strain evidence="8">EXF-9911</strain>
    </source>
</reference>
<dbReference type="NCBIfam" id="NF045515">
    <property type="entry name" value="Glp_gephyrin"/>
    <property type="match status" value="1"/>
</dbReference>
<feature type="region of interest" description="Disordered" evidence="6">
    <location>
        <begin position="163"/>
        <end position="252"/>
    </location>
</feature>
<dbReference type="GO" id="GO:0006777">
    <property type="term" value="P:Mo-molybdopterin cofactor biosynthetic process"/>
    <property type="evidence" value="ECO:0007669"/>
    <property type="project" value="UniProtKB-UniRule"/>
</dbReference>
<dbReference type="Proteomes" id="UP000779574">
    <property type="component" value="Unassembled WGS sequence"/>
</dbReference>
<evidence type="ECO:0000256" key="4">
    <source>
        <dbReference type="ARBA" id="ARBA00023150"/>
    </source>
</evidence>
<keyword evidence="4 5" id="KW-0501">Molybdenum cofactor biosynthesis</keyword>
<dbReference type="InterPro" id="IPR036425">
    <property type="entry name" value="MoaB/Mog-like_dom_sf"/>
</dbReference>
<dbReference type="CDD" id="cd00887">
    <property type="entry name" value="MoeA"/>
    <property type="match status" value="1"/>
</dbReference>
<accession>A0A9P8EGV1</accession>
<keyword evidence="5" id="KW-0479">Metal-binding</keyword>
<feature type="domain" description="MoaB/Mog" evidence="7">
    <location>
        <begin position="442"/>
        <end position="592"/>
    </location>
</feature>
<comment type="similarity">
    <text evidence="5">Belongs to the MoeA family.</text>
</comment>
<comment type="function">
    <text evidence="5">Catalyzes two steps in the biosynthesis of the molybdenum cofactor. In the first step, molybdopterin is adenylated. Subsequently, molybdate is inserted into adenylated molybdopterin and AMP is released.</text>
</comment>
<dbReference type="InterPro" id="IPR008284">
    <property type="entry name" value="MoCF_biosynth_CS"/>
</dbReference>
<dbReference type="InterPro" id="IPR036135">
    <property type="entry name" value="MoeA_linker/N_sf"/>
</dbReference>
<dbReference type="SUPFAM" id="SSF63867">
    <property type="entry name" value="MoeA C-terminal domain-like"/>
    <property type="match status" value="1"/>
</dbReference>
<feature type="non-terminal residue" evidence="8">
    <location>
        <position position="684"/>
    </location>
</feature>
<dbReference type="InterPro" id="IPR036688">
    <property type="entry name" value="MoeA_C_domain_IV_sf"/>
</dbReference>
<dbReference type="PANTHER" id="PTHR10192:SF5">
    <property type="entry name" value="GEPHYRIN"/>
    <property type="match status" value="1"/>
</dbReference>
<dbReference type="InterPro" id="IPR005111">
    <property type="entry name" value="MoeA_C_domain_IV"/>
</dbReference>
<keyword evidence="5" id="KW-0808">Transferase</keyword>
<dbReference type="FunFam" id="2.170.190.11:FF:000002">
    <property type="entry name" value="Molybdopterin molybdenumtransferase"/>
    <property type="match status" value="1"/>
</dbReference>
<gene>
    <name evidence="8" type="ORF">KCU76_g8999</name>
</gene>
<dbReference type="GO" id="GO:0061599">
    <property type="term" value="F:molybdopterin molybdotransferase activity"/>
    <property type="evidence" value="ECO:0007669"/>
    <property type="project" value="UniProtKB-UniRule"/>
</dbReference>
<dbReference type="GO" id="GO:0061598">
    <property type="term" value="F:molybdopterin adenylyltransferase activity"/>
    <property type="evidence" value="ECO:0007669"/>
    <property type="project" value="UniProtKB-UniRule"/>
</dbReference>
<organism evidence="8 9">
    <name type="scientific">Aureobasidium melanogenum</name>
    <name type="common">Aureobasidium pullulans var. melanogenum</name>
    <dbReference type="NCBI Taxonomy" id="46634"/>
    <lineage>
        <taxon>Eukaryota</taxon>
        <taxon>Fungi</taxon>
        <taxon>Dikarya</taxon>
        <taxon>Ascomycota</taxon>
        <taxon>Pezizomycotina</taxon>
        <taxon>Dothideomycetes</taxon>
        <taxon>Dothideomycetidae</taxon>
        <taxon>Dothideales</taxon>
        <taxon>Saccotheciaceae</taxon>
        <taxon>Aureobasidium</taxon>
    </lineage>
</organism>
<evidence type="ECO:0000259" key="7">
    <source>
        <dbReference type="SMART" id="SM00852"/>
    </source>
</evidence>
<dbReference type="SMART" id="SM00852">
    <property type="entry name" value="MoCF_biosynth"/>
    <property type="match status" value="2"/>
</dbReference>
<evidence type="ECO:0000256" key="2">
    <source>
        <dbReference type="ARBA" id="ARBA00007589"/>
    </source>
</evidence>
<comment type="pathway">
    <text evidence="1 5">Cofactor biosynthesis; molybdopterin biosynthesis.</text>
</comment>
<dbReference type="CDD" id="cd00886">
    <property type="entry name" value="MogA_MoaB"/>
    <property type="match status" value="1"/>
</dbReference>
<comment type="similarity">
    <text evidence="2">In the N-terminal section; belongs to the MoaB/Mog family.</text>
</comment>
<dbReference type="Pfam" id="PF00994">
    <property type="entry name" value="MoCF_biosynth"/>
    <property type="match status" value="2"/>
</dbReference>
<dbReference type="InterPro" id="IPR038987">
    <property type="entry name" value="MoeA-like"/>
</dbReference>
<dbReference type="GO" id="GO:0046872">
    <property type="term" value="F:metal ion binding"/>
    <property type="evidence" value="ECO:0007669"/>
    <property type="project" value="UniProtKB-UniRule"/>
</dbReference>
<reference evidence="8" key="1">
    <citation type="journal article" date="2021" name="J Fungi (Basel)">
        <title>Virulence traits and population genomics of the black yeast Aureobasidium melanogenum.</title>
        <authorList>
            <person name="Cernosa A."/>
            <person name="Sun X."/>
            <person name="Gostincar C."/>
            <person name="Fang C."/>
            <person name="Gunde-Cimerman N."/>
            <person name="Song Z."/>
        </authorList>
    </citation>
    <scope>NUCLEOTIDE SEQUENCE</scope>
    <source>
        <strain evidence="8">EXF-9911</strain>
    </source>
</reference>
<dbReference type="Gene3D" id="3.90.105.10">
    <property type="entry name" value="Molybdopterin biosynthesis moea protein, domain 2"/>
    <property type="match status" value="1"/>
</dbReference>
<dbReference type="GO" id="GO:0005829">
    <property type="term" value="C:cytosol"/>
    <property type="evidence" value="ECO:0007669"/>
    <property type="project" value="TreeGrafter"/>
</dbReference>
<dbReference type="InterPro" id="IPR005110">
    <property type="entry name" value="MoeA_linker/N"/>
</dbReference>
<feature type="domain" description="MoaB/Mog" evidence="7">
    <location>
        <begin position="11"/>
        <end position="157"/>
    </location>
</feature>
<keyword evidence="5" id="KW-0460">Magnesium</keyword>
<comment type="similarity">
    <text evidence="3">In the C-terminal section; belongs to the MoeA family.</text>
</comment>
<dbReference type="GO" id="GO:0005524">
    <property type="term" value="F:ATP binding"/>
    <property type="evidence" value="ECO:0007669"/>
    <property type="project" value="UniProtKB-UniRule"/>
</dbReference>
<dbReference type="Pfam" id="PF03453">
    <property type="entry name" value="MoeA_N"/>
    <property type="match status" value="1"/>
</dbReference>
<evidence type="ECO:0000256" key="6">
    <source>
        <dbReference type="SAM" id="MobiDB-lite"/>
    </source>
</evidence>
<dbReference type="OrthoDB" id="4349954at2759"/>
<dbReference type="Gene3D" id="3.40.980.10">
    <property type="entry name" value="MoaB/Mog-like domain"/>
    <property type="match status" value="2"/>
</dbReference>
<protein>
    <recommendedName>
        <fullName evidence="7">MoaB/Mog domain-containing protein</fullName>
    </recommendedName>
</protein>
<feature type="compositionally biased region" description="Basic residues" evidence="6">
    <location>
        <begin position="191"/>
        <end position="211"/>
    </location>
</feature>
<dbReference type="SUPFAM" id="SSF63882">
    <property type="entry name" value="MoeA N-terminal region -like"/>
    <property type="match status" value="1"/>
</dbReference>
<comment type="cofactor">
    <cofactor evidence="5">
        <name>Mg(2+)</name>
        <dbReference type="ChEBI" id="CHEBI:18420"/>
    </cofactor>
</comment>
<dbReference type="Gene3D" id="2.170.190.11">
    <property type="entry name" value="Molybdopterin biosynthesis moea protein, domain 3"/>
    <property type="match status" value="1"/>
</dbReference>
<dbReference type="FunFam" id="3.40.980.10:FF:000011">
    <property type="entry name" value="Molybdopterin molybdenumtransferase"/>
    <property type="match status" value="1"/>
</dbReference>
<comment type="catalytic activity">
    <reaction evidence="5">
        <text>adenylyl-molybdopterin + molybdate = Mo-molybdopterin + AMP + H(+)</text>
        <dbReference type="Rhea" id="RHEA:35047"/>
        <dbReference type="ChEBI" id="CHEBI:15378"/>
        <dbReference type="ChEBI" id="CHEBI:36264"/>
        <dbReference type="ChEBI" id="CHEBI:62727"/>
        <dbReference type="ChEBI" id="CHEBI:71302"/>
        <dbReference type="ChEBI" id="CHEBI:456215"/>
    </reaction>
</comment>